<dbReference type="RefSeq" id="WP_344994385.1">
    <property type="nucleotide sequence ID" value="NZ_BAABCD010000043.1"/>
</dbReference>
<comment type="caution">
    <text evidence="8">The sequence shown here is derived from an EMBL/GenBank/DDBJ whole genome shotgun (WGS) entry which is preliminary data.</text>
</comment>
<dbReference type="InterPro" id="IPR050953">
    <property type="entry name" value="N4_N6_ade-DNA_methylase"/>
</dbReference>
<dbReference type="InterPro" id="IPR041635">
    <property type="entry name" value="Type_ISP_LLaBIII_C"/>
</dbReference>
<dbReference type="SUPFAM" id="SSF53335">
    <property type="entry name" value="S-adenosyl-L-methionine-dependent methyltransferases"/>
    <property type="match status" value="1"/>
</dbReference>
<feature type="domain" description="DNA methylase adenine-specific" evidence="6">
    <location>
        <begin position="310"/>
        <end position="498"/>
    </location>
</feature>
<evidence type="ECO:0000256" key="3">
    <source>
        <dbReference type="ARBA" id="ARBA00022679"/>
    </source>
</evidence>
<evidence type="ECO:0000256" key="5">
    <source>
        <dbReference type="SAM" id="MobiDB-lite"/>
    </source>
</evidence>
<reference evidence="9" key="1">
    <citation type="journal article" date="2019" name="Int. J. Syst. Evol. Microbiol.">
        <title>The Global Catalogue of Microorganisms (GCM) 10K type strain sequencing project: providing services to taxonomists for standard genome sequencing and annotation.</title>
        <authorList>
            <consortium name="The Broad Institute Genomics Platform"/>
            <consortium name="The Broad Institute Genome Sequencing Center for Infectious Disease"/>
            <person name="Wu L."/>
            <person name="Ma J."/>
        </authorList>
    </citation>
    <scope>NUCLEOTIDE SEQUENCE [LARGE SCALE GENOMIC DNA]</scope>
    <source>
        <strain evidence="9">JCM 11882</strain>
    </source>
</reference>
<dbReference type="Proteomes" id="UP001595836">
    <property type="component" value="Unassembled WGS sequence"/>
</dbReference>
<keyword evidence="9" id="KW-1185">Reference proteome</keyword>
<feature type="region of interest" description="Disordered" evidence="5">
    <location>
        <begin position="500"/>
        <end position="519"/>
    </location>
</feature>
<protein>
    <recommendedName>
        <fullName evidence="1">site-specific DNA-methyltransferase (adenine-specific)</fullName>
        <ecNumber evidence="1">2.1.1.72</ecNumber>
    </recommendedName>
</protein>
<feature type="compositionally biased region" description="Polar residues" evidence="5">
    <location>
        <begin position="741"/>
        <end position="766"/>
    </location>
</feature>
<dbReference type="PANTHER" id="PTHR33841:SF1">
    <property type="entry name" value="DNA METHYLTRANSFERASE A"/>
    <property type="match status" value="1"/>
</dbReference>
<keyword evidence="3" id="KW-0808">Transferase</keyword>
<dbReference type="PANTHER" id="PTHR33841">
    <property type="entry name" value="DNA METHYLTRANSFERASE YEEA-RELATED"/>
    <property type="match status" value="1"/>
</dbReference>
<dbReference type="InterPro" id="IPR029063">
    <property type="entry name" value="SAM-dependent_MTases_sf"/>
</dbReference>
<evidence type="ECO:0000256" key="2">
    <source>
        <dbReference type="ARBA" id="ARBA00022603"/>
    </source>
</evidence>
<feature type="region of interest" description="Disordered" evidence="5">
    <location>
        <begin position="1086"/>
        <end position="1121"/>
    </location>
</feature>
<feature type="domain" description="Type ISP restriction-modification enzyme LLaBIII C-terminal specificity" evidence="7">
    <location>
        <begin position="695"/>
        <end position="1049"/>
    </location>
</feature>
<dbReference type="InterPro" id="IPR003356">
    <property type="entry name" value="DNA_methylase_A-5"/>
</dbReference>
<evidence type="ECO:0000259" key="7">
    <source>
        <dbReference type="Pfam" id="PF18135"/>
    </source>
</evidence>
<evidence type="ECO:0000313" key="9">
    <source>
        <dbReference type="Proteomes" id="UP001595836"/>
    </source>
</evidence>
<dbReference type="EC" id="2.1.1.72" evidence="1"/>
<dbReference type="Pfam" id="PF02384">
    <property type="entry name" value="N6_Mtase"/>
    <property type="match status" value="1"/>
</dbReference>
<dbReference type="EMBL" id="JBHSHP010000046">
    <property type="protein sequence ID" value="MFC4755518.1"/>
    <property type="molecule type" value="Genomic_DNA"/>
</dbReference>
<evidence type="ECO:0000259" key="6">
    <source>
        <dbReference type="Pfam" id="PF02384"/>
    </source>
</evidence>
<gene>
    <name evidence="8" type="ORF">ACFO7U_12110</name>
</gene>
<evidence type="ECO:0000313" key="8">
    <source>
        <dbReference type="EMBL" id="MFC4755518.1"/>
    </source>
</evidence>
<dbReference type="Gene3D" id="3.40.50.150">
    <property type="entry name" value="Vaccinia Virus protein VP39"/>
    <property type="match status" value="1"/>
</dbReference>
<dbReference type="PRINTS" id="PR00507">
    <property type="entry name" value="N12N6MTFRASE"/>
</dbReference>
<feature type="region of interest" description="Disordered" evidence="5">
    <location>
        <begin position="740"/>
        <end position="773"/>
    </location>
</feature>
<sequence length="1121" mass="122912">MSSPWLTTAVSEFGQRCKAKLAGPGEAEAAIRAPIEQLLAAAGEHLSLDVVPHDEVRDDDRGVRPDYAISVGGAITGYVEVKKPGANLDPDSMRGHNLRQWTRQKDLPNLIYTNGTEWRLYRDSEPVGDPIHLAGGPLRTAGAELSAPAEFEQFLTDFLRWEPAPITSVIALVRAIAPLTRLLRGEVLDQLATEQRKIKAGARREDQPFHGLARDWRHLLFPTADDATFADGYAQTVTFALLLARTEGITLADAGGLHAVGTKLAGQHSLMARALQLLTDYVAADFKVTIDLLVRVIDAVQWPKVRAGRRDTYLHLYETFLDVYDPQLRQKSGSYYTPREVVEQMVRLTEEVLETRLGRTAGFADPDVVVADPAMGTGTFLHTIIEHVAARVSERDGQGAVAGAVGQLAERIVGFELQTGPFAVAELRATDLLADLGASLPPAGLGMYVTDTLDDPHAEQTQLGSGLELISRSRSRAARIKAKSKVTVVIGNPPYDERAQGRGGWIENGSDSEKTKKGGGYRPLDDFRAEGNGRTEYVLKNLYIYFWRWATWKVFDANANLPNGDVGVVCYITTSGYLRGAGFKGMREYLRRTTSEGWIIDVSPEGMRPDVSTRIFPGVQQPLAIAIFTRRPDCDPDVPSTIHYTAIHGRRLEKYDTLTKLNLDGDQWRQARTAWQSPFTPAADTDWDDFPALNDLLPWTAPGVKPNRTWVYAPAREILSDRLLRVISESDPERRKVLFKETSSSHLETTTKPLSGSDTEQGTTAPFSEEKPAHARAAQLVRVGYRSFDRQWLIADRRLMHRPSPDLWAARRPEQIFIVEQHSKQISDGPGIVFSALIPDMDHFKGSEGGRTLPLLHPGGRPNVATGLLSALSTLAGRPIIPEDVVAYLAGTVSHPGFTARFADELTTPGIRVPVTTSPELFDRAVALGMEVIWLHTYGAAFVDSESGRPAGDVRLLAGASRRVMNIAAIAEMPSEMTFDEATGEVHLGGGAFGPVSPAVWEYTVGGKNVLRSWFGYRKAEPGGKKSSPLDDVHVSSWPSEWTSELLDLLSVLTRLVGLEEAQVELLDEIMTVSLASRDMLASTGAVWPGGNKDPQRKPDYSSAQPGFDEGDEGQLGFSFT</sequence>
<organism evidence="8 9">
    <name type="scientific">Dietzia aurantiaca</name>
    <dbReference type="NCBI Taxonomy" id="983873"/>
    <lineage>
        <taxon>Bacteria</taxon>
        <taxon>Bacillati</taxon>
        <taxon>Actinomycetota</taxon>
        <taxon>Actinomycetes</taxon>
        <taxon>Mycobacteriales</taxon>
        <taxon>Dietziaceae</taxon>
        <taxon>Dietzia</taxon>
    </lineage>
</organism>
<dbReference type="Pfam" id="PF18135">
    <property type="entry name" value="Type_ISP_C"/>
    <property type="match status" value="1"/>
</dbReference>
<accession>A0ABV9PVH1</accession>
<comment type="catalytic activity">
    <reaction evidence="4">
        <text>a 2'-deoxyadenosine in DNA + S-adenosyl-L-methionine = an N(6)-methyl-2'-deoxyadenosine in DNA + S-adenosyl-L-homocysteine + H(+)</text>
        <dbReference type="Rhea" id="RHEA:15197"/>
        <dbReference type="Rhea" id="RHEA-COMP:12418"/>
        <dbReference type="Rhea" id="RHEA-COMP:12419"/>
        <dbReference type="ChEBI" id="CHEBI:15378"/>
        <dbReference type="ChEBI" id="CHEBI:57856"/>
        <dbReference type="ChEBI" id="CHEBI:59789"/>
        <dbReference type="ChEBI" id="CHEBI:90615"/>
        <dbReference type="ChEBI" id="CHEBI:90616"/>
        <dbReference type="EC" id="2.1.1.72"/>
    </reaction>
</comment>
<name>A0ABV9PVH1_9ACTN</name>
<evidence type="ECO:0000256" key="4">
    <source>
        <dbReference type="ARBA" id="ARBA00047942"/>
    </source>
</evidence>
<evidence type="ECO:0000256" key="1">
    <source>
        <dbReference type="ARBA" id="ARBA00011900"/>
    </source>
</evidence>
<proteinExistence type="predicted"/>
<keyword evidence="2" id="KW-0489">Methyltransferase</keyword>